<sequence>MLSETTSNQEYHLPGILHYLQVEWRRFERERNEWAIERSELKARIALLEGERRGNDNLKTDLIKRVKMLEYALKQERKRHLNAVTHVSANVMEDKVQLEDNDIQAMQQQQQQQNDDQPSRPVPEMHDPATADSRIREKYRQSLKTCLQEINYLTSMPSKLPMTYTLAQSPSQQQPSQPPSSNTQASPSATASNTPAGKTSRQRPTQNRFNTNSHLQAPQSPISSPPATPQHGSLLANATQSASPPPNADITNKSSPPLTDNVPASPAAPVLDNVDEIEMLDNVIDATTATSQIDDVPEEDTAAISKKMQEKFNLSDDRLQKMMKNASKSSKSNKRISPEPPSLDLDDQSSSGADTHGNVTKIWKTKMTFKGHLDSVRTVAFHPDDMLFASGSDDGTIKIVNMQRSVDRDGNPLKKTHEDLDAIATYRGHSHLITKVAIDGEQGRFYSSSLDSTIRVWRLPPDSHTAFSPVDSSLYITTLIGHTDAIWDFQLSPSSPLLASAAADGKVKVWNTTGTADLLKHSWQAGDQHVMPTSVDFCRTDGRKVMVAKTDASIQIYDVETGQVITSWNTNALPDGQASQQINKIVAHPTMNLVLAGYEDRYIRCFDINSGKATFEMSGHLDAVTSLSIEPSGLSFVSGGHDSSLRFWDLAKTKSCIQEISAHRKKGDEGVLAAQFHPRYPWLISCGADAIVKVYHPGHQ</sequence>
<dbReference type="PANTHER" id="PTHR15653">
    <property type="entry name" value="STRIATIN"/>
    <property type="match status" value="1"/>
</dbReference>
<feature type="repeat" description="WD" evidence="6">
    <location>
        <begin position="426"/>
        <end position="459"/>
    </location>
</feature>
<feature type="repeat" description="WD" evidence="6">
    <location>
        <begin position="369"/>
        <end position="403"/>
    </location>
</feature>
<dbReference type="PRINTS" id="PR00320">
    <property type="entry name" value="GPROTEINBRPT"/>
</dbReference>
<dbReference type="STRING" id="101127.A0A1X2GIX8"/>
<organism evidence="9 10">
    <name type="scientific">Hesseltinella vesiculosa</name>
    <dbReference type="NCBI Taxonomy" id="101127"/>
    <lineage>
        <taxon>Eukaryota</taxon>
        <taxon>Fungi</taxon>
        <taxon>Fungi incertae sedis</taxon>
        <taxon>Mucoromycota</taxon>
        <taxon>Mucoromycotina</taxon>
        <taxon>Mucoromycetes</taxon>
        <taxon>Mucorales</taxon>
        <taxon>Cunninghamellaceae</taxon>
        <taxon>Hesseltinella</taxon>
    </lineage>
</organism>
<evidence type="ECO:0000256" key="2">
    <source>
        <dbReference type="ARBA" id="ARBA00022574"/>
    </source>
</evidence>
<dbReference type="Proteomes" id="UP000242146">
    <property type="component" value="Unassembled WGS sequence"/>
</dbReference>
<evidence type="ECO:0000259" key="8">
    <source>
        <dbReference type="Pfam" id="PF08232"/>
    </source>
</evidence>
<feature type="repeat" description="WD" evidence="6">
    <location>
        <begin position="617"/>
        <end position="650"/>
    </location>
</feature>
<dbReference type="Gene3D" id="1.20.5.300">
    <property type="match status" value="1"/>
</dbReference>
<evidence type="ECO:0000256" key="7">
    <source>
        <dbReference type="SAM" id="MobiDB-lite"/>
    </source>
</evidence>
<dbReference type="InterPro" id="IPR051488">
    <property type="entry name" value="WD_repeat_striatin"/>
</dbReference>
<dbReference type="InterPro" id="IPR013258">
    <property type="entry name" value="Striatin_N"/>
</dbReference>
<evidence type="ECO:0000256" key="1">
    <source>
        <dbReference type="ARBA" id="ARBA00009616"/>
    </source>
</evidence>
<comment type="caution">
    <text evidence="9">The sequence shown here is derived from an EMBL/GenBank/DDBJ whole genome shotgun (WGS) entry which is preliminary data.</text>
</comment>
<evidence type="ECO:0000313" key="10">
    <source>
        <dbReference type="Proteomes" id="UP000242146"/>
    </source>
</evidence>
<dbReference type="Pfam" id="PF08232">
    <property type="entry name" value="Striatin"/>
    <property type="match status" value="1"/>
</dbReference>
<proteinExistence type="inferred from homology"/>
<reference evidence="9 10" key="1">
    <citation type="submission" date="2016-07" db="EMBL/GenBank/DDBJ databases">
        <title>Pervasive Adenine N6-methylation of Active Genes in Fungi.</title>
        <authorList>
            <consortium name="DOE Joint Genome Institute"/>
            <person name="Mondo S.J."/>
            <person name="Dannebaum R.O."/>
            <person name="Kuo R.C."/>
            <person name="Labutti K."/>
            <person name="Haridas S."/>
            <person name="Kuo A."/>
            <person name="Salamov A."/>
            <person name="Ahrendt S.R."/>
            <person name="Lipzen A."/>
            <person name="Sullivan W."/>
            <person name="Andreopoulos W.B."/>
            <person name="Clum A."/>
            <person name="Lindquist E."/>
            <person name="Daum C."/>
            <person name="Ramamoorthy G.K."/>
            <person name="Gryganskyi A."/>
            <person name="Culley D."/>
            <person name="Magnuson J.K."/>
            <person name="James T.Y."/>
            <person name="O'Malley M.A."/>
            <person name="Stajich J.E."/>
            <person name="Spatafora J.W."/>
            <person name="Visel A."/>
            <person name="Grigoriev I.V."/>
        </authorList>
    </citation>
    <scope>NUCLEOTIDE SEQUENCE [LARGE SCALE GENOMIC DNA]</scope>
    <source>
        <strain evidence="9 10">NRRL 3301</strain>
    </source>
</reference>
<name>A0A1X2GIX8_9FUNG</name>
<feature type="compositionally biased region" description="Polar residues" evidence="7">
    <location>
        <begin position="249"/>
        <end position="258"/>
    </location>
</feature>
<dbReference type="PANTHER" id="PTHR15653:SF0">
    <property type="entry name" value="CONNECTOR OF KINASE TO AP-1, ISOFORM E"/>
    <property type="match status" value="1"/>
</dbReference>
<feature type="region of interest" description="Disordered" evidence="7">
    <location>
        <begin position="104"/>
        <end position="136"/>
    </location>
</feature>
<feature type="compositionally biased region" description="Polar residues" evidence="7">
    <location>
        <begin position="197"/>
        <end position="215"/>
    </location>
</feature>
<keyword evidence="4" id="KW-0112">Calmodulin-binding</keyword>
<feature type="region of interest" description="Disordered" evidence="7">
    <location>
        <begin position="324"/>
        <end position="357"/>
    </location>
</feature>
<protein>
    <submittedName>
        <fullName evidence="9">WD40 repeat-like protein</fullName>
    </submittedName>
</protein>
<evidence type="ECO:0000313" key="9">
    <source>
        <dbReference type="EMBL" id="ORX54069.1"/>
    </source>
</evidence>
<feature type="region of interest" description="Disordered" evidence="7">
    <location>
        <begin position="166"/>
        <end position="268"/>
    </location>
</feature>
<feature type="compositionally biased region" description="Low complexity" evidence="7">
    <location>
        <begin position="167"/>
        <end position="196"/>
    </location>
</feature>
<dbReference type="Pfam" id="PF00400">
    <property type="entry name" value="WD40"/>
    <property type="match status" value="5"/>
</dbReference>
<dbReference type="GO" id="GO:0005516">
    <property type="term" value="F:calmodulin binding"/>
    <property type="evidence" value="ECO:0007669"/>
    <property type="project" value="UniProtKB-KW"/>
</dbReference>
<dbReference type="Gene3D" id="2.130.10.10">
    <property type="entry name" value="YVTN repeat-like/Quinoprotein amine dehydrogenase"/>
    <property type="match status" value="3"/>
</dbReference>
<evidence type="ECO:0000256" key="5">
    <source>
        <dbReference type="ARBA" id="ARBA00023054"/>
    </source>
</evidence>
<dbReference type="AlphaFoldDB" id="A0A1X2GIX8"/>
<feature type="repeat" description="WD" evidence="6">
    <location>
        <begin position="479"/>
        <end position="511"/>
    </location>
</feature>
<dbReference type="EMBL" id="MCGT01000014">
    <property type="protein sequence ID" value="ORX54069.1"/>
    <property type="molecule type" value="Genomic_DNA"/>
</dbReference>
<feature type="compositionally biased region" description="Basic and acidic residues" evidence="7">
    <location>
        <begin position="123"/>
        <end position="136"/>
    </location>
</feature>
<dbReference type="InterPro" id="IPR036322">
    <property type="entry name" value="WD40_repeat_dom_sf"/>
</dbReference>
<dbReference type="InterPro" id="IPR001680">
    <property type="entry name" value="WD40_rpt"/>
</dbReference>
<gene>
    <name evidence="9" type="ORF">DM01DRAFT_1335923</name>
</gene>
<keyword evidence="5" id="KW-0175">Coiled coil</keyword>
<dbReference type="InterPro" id="IPR015943">
    <property type="entry name" value="WD40/YVTN_repeat-like_dom_sf"/>
</dbReference>
<dbReference type="PROSITE" id="PS50294">
    <property type="entry name" value="WD_REPEATS_REGION"/>
    <property type="match status" value="4"/>
</dbReference>
<evidence type="ECO:0000256" key="4">
    <source>
        <dbReference type="ARBA" id="ARBA00022860"/>
    </source>
</evidence>
<accession>A0A1X2GIX8</accession>
<dbReference type="SMART" id="SM00320">
    <property type="entry name" value="WD40"/>
    <property type="match status" value="7"/>
</dbReference>
<keyword evidence="3" id="KW-0677">Repeat</keyword>
<dbReference type="CDD" id="cd00200">
    <property type="entry name" value="WD40"/>
    <property type="match status" value="1"/>
</dbReference>
<comment type="similarity">
    <text evidence="1">Belongs to the WD repeat striatin family.</text>
</comment>
<keyword evidence="10" id="KW-1185">Reference proteome</keyword>
<dbReference type="SUPFAM" id="SSF50978">
    <property type="entry name" value="WD40 repeat-like"/>
    <property type="match status" value="1"/>
</dbReference>
<evidence type="ECO:0000256" key="3">
    <source>
        <dbReference type="ARBA" id="ARBA00022737"/>
    </source>
</evidence>
<evidence type="ECO:0000256" key="6">
    <source>
        <dbReference type="PROSITE-ProRule" id="PRU00221"/>
    </source>
</evidence>
<dbReference type="InterPro" id="IPR020472">
    <property type="entry name" value="WD40_PAC1"/>
</dbReference>
<dbReference type="OrthoDB" id="727118at2759"/>
<keyword evidence="2 6" id="KW-0853">WD repeat</keyword>
<feature type="domain" description="Striatin N-terminal" evidence="8">
    <location>
        <begin position="13"/>
        <end position="157"/>
    </location>
</feature>
<feature type="compositionally biased region" description="Low complexity" evidence="7">
    <location>
        <begin position="104"/>
        <end position="116"/>
    </location>
</feature>
<dbReference type="PROSITE" id="PS50082">
    <property type="entry name" value="WD_REPEATS_2"/>
    <property type="match status" value="4"/>
</dbReference>